<accession>A0A0S4IT12</accession>
<evidence type="ECO:0000313" key="3">
    <source>
        <dbReference type="Proteomes" id="UP000051952"/>
    </source>
</evidence>
<evidence type="ECO:0000256" key="1">
    <source>
        <dbReference type="SAM" id="MobiDB-lite"/>
    </source>
</evidence>
<feature type="compositionally biased region" description="Low complexity" evidence="1">
    <location>
        <begin position="110"/>
        <end position="125"/>
    </location>
</feature>
<dbReference type="VEuPathDB" id="TriTrypDB:BSAL_72355"/>
<dbReference type="Proteomes" id="UP000051952">
    <property type="component" value="Unassembled WGS sequence"/>
</dbReference>
<organism evidence="2 3">
    <name type="scientific">Bodo saltans</name>
    <name type="common">Flagellated protozoan</name>
    <dbReference type="NCBI Taxonomy" id="75058"/>
    <lineage>
        <taxon>Eukaryota</taxon>
        <taxon>Discoba</taxon>
        <taxon>Euglenozoa</taxon>
        <taxon>Kinetoplastea</taxon>
        <taxon>Metakinetoplastina</taxon>
        <taxon>Eubodonida</taxon>
        <taxon>Bodonidae</taxon>
        <taxon>Bodo</taxon>
    </lineage>
</organism>
<sequence>MAKKPIMRSCTIQTTSSIAPSTPNATSSPSVNVLPHDGPVAIALPRSVDMSLQEATRLPTARIAASALLLRDGIFGATFVLHDNSAAVSPSSRSHLVVDIRGKCLQLRKSPSSSVSNETATSSGSPPARRSSMIGASSVTVYSNDILGVARVPSDTQRLTVMLSSGAPLQLRFPSTQSREWAYEYLKLLQSTNTVDVVSHVYLGLTPGQKAEDKVLGDAHGTATSTRRVQFFAEEENNAAPVKQLIVDASSMTLAAPPATNTTSTSTTTTVTVFHDASHWHDIRLSIIVSTVTVDDPVPAELQADSNVSQEVDIIVAALQVAKSAHQYQEAVDGERSVSPGAEVESTIARTTIVSKALQDVLSRNQSTSPLTVESSSSIYTPLSPKGSKTSLWTAAAAAHKFVVALVNEEESDMIYFVLVRKELIYAIQHLRLMAASHDVVNTVGAKCSTVSLQVNETSIGFMFTRALNSDNKPQAAVSLAEIVPQVLSQSSQSVPEAITQGSTGSTAGGGGALELLDPCCQWHFMFVIKPRIHEPVLILPEGQISHQFIGRDATITLLHAANIEHRSAFLSTYGQIATTSATVPLHRFTLRTTRSHATILHPLSSTAALVPSSSTISYPTRRLSITSVTLKLTQDLSELSSPWSPNNIFTSTTTTDSATSSSAVNIELESVIGAAPLSLALAEDNDEQHLDGEKRFTSQGPVEFEYLVSCNTCCAEALLKIREQPVSTSNKRRTQIAGSASTSLLPLLNASVHAPSRIVAPWFVQGREVGYITIEGNLL</sequence>
<gene>
    <name evidence="2" type="ORF">BSAL_72355</name>
</gene>
<evidence type="ECO:0000313" key="2">
    <source>
        <dbReference type="EMBL" id="CUG06345.1"/>
    </source>
</evidence>
<dbReference type="AlphaFoldDB" id="A0A0S4IT12"/>
<protein>
    <submittedName>
        <fullName evidence="2">Uncharacterized protein</fullName>
    </submittedName>
</protein>
<dbReference type="EMBL" id="CYKH01000583">
    <property type="protein sequence ID" value="CUG06345.1"/>
    <property type="molecule type" value="Genomic_DNA"/>
</dbReference>
<keyword evidence="3" id="KW-1185">Reference proteome</keyword>
<name>A0A0S4IT12_BODSA</name>
<proteinExistence type="predicted"/>
<feature type="region of interest" description="Disordered" evidence="1">
    <location>
        <begin position="109"/>
        <end position="131"/>
    </location>
</feature>
<reference evidence="3" key="1">
    <citation type="submission" date="2015-09" db="EMBL/GenBank/DDBJ databases">
        <authorList>
            <consortium name="Pathogen Informatics"/>
        </authorList>
    </citation>
    <scope>NUCLEOTIDE SEQUENCE [LARGE SCALE GENOMIC DNA]</scope>
    <source>
        <strain evidence="3">Lake Konstanz</strain>
    </source>
</reference>